<reference evidence="10 11" key="1">
    <citation type="journal article" date="2018" name="Environ. Microbiol.">
        <title>Isolation and genomic characterization of Novimethylophilus kurashikiensis gen. nov. sp. nov., a new lanthanide-dependent methylotrophic species of Methylophilaceae.</title>
        <authorList>
            <person name="Lv H."/>
            <person name="Sahin N."/>
            <person name="Tani A."/>
        </authorList>
    </citation>
    <scope>NUCLEOTIDE SEQUENCE [LARGE SCALE GENOMIC DNA]</scope>
    <source>
        <strain evidence="10 11">La2-4</strain>
    </source>
</reference>
<dbReference type="PANTHER" id="PTHR11237">
    <property type="entry name" value="COENZYME Q10 BIOSYNTHESIS PROTEIN 7"/>
    <property type="match status" value="1"/>
</dbReference>
<comment type="catalytic activity">
    <reaction evidence="9">
        <text>a 5-methoxy-2-methyl-3-(all-trans-polyprenyl)benzene-1,4-diol + AH2 + O2 = a 3-demethylubiquinol + A + H2O</text>
        <dbReference type="Rhea" id="RHEA:50908"/>
        <dbReference type="Rhea" id="RHEA-COMP:10859"/>
        <dbReference type="Rhea" id="RHEA-COMP:10914"/>
        <dbReference type="ChEBI" id="CHEBI:13193"/>
        <dbReference type="ChEBI" id="CHEBI:15377"/>
        <dbReference type="ChEBI" id="CHEBI:15379"/>
        <dbReference type="ChEBI" id="CHEBI:17499"/>
        <dbReference type="ChEBI" id="CHEBI:84167"/>
        <dbReference type="ChEBI" id="CHEBI:84422"/>
        <dbReference type="EC" id="1.14.99.60"/>
    </reaction>
</comment>
<dbReference type="PANTHER" id="PTHR11237:SF4">
    <property type="entry name" value="5-DEMETHOXYUBIQUINONE HYDROXYLASE, MITOCHONDRIAL"/>
    <property type="match status" value="1"/>
</dbReference>
<dbReference type="EMBL" id="BDOQ01000003">
    <property type="protein sequence ID" value="GBG13419.1"/>
    <property type="molecule type" value="Genomic_DNA"/>
</dbReference>
<feature type="binding site" evidence="9">
    <location>
        <position position="142"/>
    </location>
    <ligand>
        <name>Fe cation</name>
        <dbReference type="ChEBI" id="CHEBI:24875"/>
        <label>2</label>
    </ligand>
</feature>
<dbReference type="SUPFAM" id="SSF47240">
    <property type="entry name" value="Ferritin-like"/>
    <property type="match status" value="1"/>
</dbReference>
<dbReference type="OrthoDB" id="5192789at2"/>
<keyword evidence="2 9" id="KW-1003">Cell membrane</keyword>
<feature type="binding site" evidence="9">
    <location>
        <position position="174"/>
    </location>
    <ligand>
        <name>Fe cation</name>
        <dbReference type="ChEBI" id="CHEBI:24875"/>
        <label>2</label>
    </ligand>
</feature>
<comment type="function">
    <text evidence="9">Catalyzes the hydroxylation of 2-nonaprenyl-3-methyl-6-methoxy-1,4-benzoquinol during ubiquinone biosynthesis.</text>
</comment>
<protein>
    <recommendedName>
        <fullName evidence="9">3-demethoxyubiquinol 3-hydroxylase</fullName>
        <shortName evidence="9">DMQ hydroxylase</shortName>
        <ecNumber evidence="9">1.14.99.60</ecNumber>
    </recommendedName>
    <alternativeName>
        <fullName evidence="9">2-nonaprenyl-3-methyl-6-methoxy-1,4-benzoquinol hydroxylase</fullName>
    </alternativeName>
</protein>
<dbReference type="HAMAP" id="MF_01658">
    <property type="entry name" value="COQ7"/>
    <property type="match status" value="1"/>
</dbReference>
<evidence type="ECO:0000256" key="5">
    <source>
        <dbReference type="ARBA" id="ARBA00023002"/>
    </source>
</evidence>
<feature type="binding site" evidence="9">
    <location>
        <position position="177"/>
    </location>
    <ligand>
        <name>Fe cation</name>
        <dbReference type="ChEBI" id="CHEBI:24875"/>
        <label>2</label>
    </ligand>
</feature>
<keyword evidence="6 9" id="KW-0408">Iron</keyword>
<keyword evidence="11" id="KW-1185">Reference proteome</keyword>
<sequence length="211" mass="23245">MLQKLTLDTFIAEFDKGLRTVFSTAHTVRPHPDHDLAEPALTDAEKKQAAALMRINHSGEVCAQALYNGQALTSRNIQTEAALRQASQEETEHLAWCEKRIEELGSHKSLLNPVWYAGSFALGALAGALGDKWNLGFLAETEMQVGKHIENHLSRLPGQDAKSRAVLEQMKVDEAKHAATAIQHGGAQLPLPVRLAMKLSSKVMTKTTYWI</sequence>
<keyword evidence="3 9" id="KW-0831">Ubiquinone biosynthesis</keyword>
<dbReference type="EC" id="1.14.99.60" evidence="9"/>
<dbReference type="Gene3D" id="1.20.1260.10">
    <property type="match status" value="1"/>
</dbReference>
<dbReference type="GO" id="GO:0005886">
    <property type="term" value="C:plasma membrane"/>
    <property type="evidence" value="ECO:0007669"/>
    <property type="project" value="UniProtKB-SubCell"/>
</dbReference>
<comment type="cofactor">
    <cofactor evidence="9">
        <name>Fe cation</name>
        <dbReference type="ChEBI" id="CHEBI:24875"/>
    </cofactor>
    <text evidence="9">Binds 2 iron ions per subunit.</text>
</comment>
<dbReference type="InterPro" id="IPR009078">
    <property type="entry name" value="Ferritin-like_SF"/>
</dbReference>
<feature type="binding site" evidence="9">
    <location>
        <position position="60"/>
    </location>
    <ligand>
        <name>Fe cation</name>
        <dbReference type="ChEBI" id="CHEBI:24875"/>
        <label>1</label>
    </ligand>
</feature>
<evidence type="ECO:0000256" key="7">
    <source>
        <dbReference type="ARBA" id="ARBA00023033"/>
    </source>
</evidence>
<comment type="caution">
    <text evidence="10">The sequence shown here is derived from an EMBL/GenBank/DDBJ whole genome shotgun (WGS) entry which is preliminary data.</text>
</comment>
<evidence type="ECO:0000256" key="4">
    <source>
        <dbReference type="ARBA" id="ARBA00022723"/>
    </source>
</evidence>
<comment type="subcellular location">
    <subcellularLocation>
        <location evidence="9">Cell membrane</location>
        <topology evidence="9">Peripheral membrane protein</topology>
    </subcellularLocation>
</comment>
<dbReference type="Proteomes" id="UP000245081">
    <property type="component" value="Unassembled WGS sequence"/>
</dbReference>
<dbReference type="NCBIfam" id="NF033656">
    <property type="entry name" value="DMQ_monoox_COQ7"/>
    <property type="match status" value="1"/>
</dbReference>
<keyword evidence="8 9" id="KW-0472">Membrane</keyword>
<feature type="binding site" evidence="9">
    <location>
        <position position="90"/>
    </location>
    <ligand>
        <name>Fe cation</name>
        <dbReference type="ChEBI" id="CHEBI:24875"/>
        <label>1</label>
    </ligand>
</feature>
<evidence type="ECO:0000256" key="1">
    <source>
        <dbReference type="ARBA" id="ARBA00004749"/>
    </source>
</evidence>
<dbReference type="UniPathway" id="UPA00232"/>
<feature type="binding site" evidence="9">
    <location>
        <position position="90"/>
    </location>
    <ligand>
        <name>Fe cation</name>
        <dbReference type="ChEBI" id="CHEBI:24875"/>
        <label>2</label>
    </ligand>
</feature>
<evidence type="ECO:0000313" key="10">
    <source>
        <dbReference type="EMBL" id="GBG13419.1"/>
    </source>
</evidence>
<feature type="binding site" evidence="9">
    <location>
        <position position="174"/>
    </location>
    <ligand>
        <name>Fe cation</name>
        <dbReference type="ChEBI" id="CHEBI:24875"/>
        <label>1</label>
    </ligand>
</feature>
<dbReference type="GO" id="GO:0008682">
    <property type="term" value="F:3-demethoxyubiquinol 3-hydroxylase activity"/>
    <property type="evidence" value="ECO:0007669"/>
    <property type="project" value="UniProtKB-EC"/>
</dbReference>
<dbReference type="AlphaFoldDB" id="A0A2R5F6A9"/>
<evidence type="ECO:0000256" key="2">
    <source>
        <dbReference type="ARBA" id="ARBA00022475"/>
    </source>
</evidence>
<evidence type="ECO:0000256" key="3">
    <source>
        <dbReference type="ARBA" id="ARBA00022688"/>
    </source>
</evidence>
<comment type="pathway">
    <text evidence="1 9">Cofactor biosynthesis; ubiquinone biosynthesis.</text>
</comment>
<keyword evidence="4 9" id="KW-0479">Metal-binding</keyword>
<dbReference type="InterPro" id="IPR012347">
    <property type="entry name" value="Ferritin-like"/>
</dbReference>
<dbReference type="InterPro" id="IPR011566">
    <property type="entry name" value="Ubq_synth_Coq7"/>
</dbReference>
<organism evidence="10 11">
    <name type="scientific">Novimethylophilus kurashikiensis</name>
    <dbReference type="NCBI Taxonomy" id="1825523"/>
    <lineage>
        <taxon>Bacteria</taxon>
        <taxon>Pseudomonadati</taxon>
        <taxon>Pseudomonadota</taxon>
        <taxon>Betaproteobacteria</taxon>
        <taxon>Nitrosomonadales</taxon>
        <taxon>Methylophilaceae</taxon>
        <taxon>Novimethylophilus</taxon>
    </lineage>
</organism>
<feature type="binding site" evidence="9">
    <location>
        <position position="93"/>
    </location>
    <ligand>
        <name>Fe cation</name>
        <dbReference type="ChEBI" id="CHEBI:24875"/>
        <label>1</label>
    </ligand>
</feature>
<dbReference type="RefSeq" id="WP_109014625.1">
    <property type="nucleotide sequence ID" value="NZ_BDOQ01000003.1"/>
</dbReference>
<dbReference type="CDD" id="cd01042">
    <property type="entry name" value="DMQH"/>
    <property type="match status" value="1"/>
</dbReference>
<keyword evidence="7 9" id="KW-0503">Monooxygenase</keyword>
<evidence type="ECO:0000256" key="9">
    <source>
        <dbReference type="HAMAP-Rule" id="MF_01658"/>
    </source>
</evidence>
<evidence type="ECO:0000313" key="11">
    <source>
        <dbReference type="Proteomes" id="UP000245081"/>
    </source>
</evidence>
<dbReference type="InterPro" id="IPR047809">
    <property type="entry name" value="COQ7_proteobact"/>
</dbReference>
<keyword evidence="10" id="KW-0830">Ubiquinone</keyword>
<dbReference type="GO" id="GO:0046872">
    <property type="term" value="F:metal ion binding"/>
    <property type="evidence" value="ECO:0007669"/>
    <property type="project" value="UniProtKB-KW"/>
</dbReference>
<name>A0A2R5F6A9_9PROT</name>
<dbReference type="GO" id="GO:0006744">
    <property type="term" value="P:ubiquinone biosynthetic process"/>
    <property type="evidence" value="ECO:0007669"/>
    <property type="project" value="UniProtKB-UniRule"/>
</dbReference>
<evidence type="ECO:0000256" key="6">
    <source>
        <dbReference type="ARBA" id="ARBA00023004"/>
    </source>
</evidence>
<dbReference type="Pfam" id="PF03232">
    <property type="entry name" value="COQ7"/>
    <property type="match status" value="1"/>
</dbReference>
<proteinExistence type="inferred from homology"/>
<gene>
    <name evidence="10" type="primary">COQ7</name>
    <name evidence="9" type="synonym">coq7</name>
    <name evidence="10" type="ORF">NMK_0966</name>
</gene>
<accession>A0A2R5F6A9</accession>
<comment type="similarity">
    <text evidence="9">Belongs to the COQ7 family.</text>
</comment>
<evidence type="ECO:0000256" key="8">
    <source>
        <dbReference type="ARBA" id="ARBA00023136"/>
    </source>
</evidence>
<keyword evidence="5 9" id="KW-0560">Oxidoreductase</keyword>